<feature type="compositionally biased region" description="Polar residues" evidence="1">
    <location>
        <begin position="92"/>
        <end position="116"/>
    </location>
</feature>
<dbReference type="GO" id="GO:0005740">
    <property type="term" value="C:mitochondrial envelope"/>
    <property type="evidence" value="ECO:0007669"/>
    <property type="project" value="TreeGrafter"/>
</dbReference>
<feature type="compositionally biased region" description="Basic and acidic residues" evidence="1">
    <location>
        <begin position="1024"/>
        <end position="1035"/>
    </location>
</feature>
<comment type="caution">
    <text evidence="2">The sequence shown here is derived from an EMBL/GenBank/DDBJ whole genome shotgun (WGS) entry which is preliminary data.</text>
</comment>
<evidence type="ECO:0000313" key="2">
    <source>
        <dbReference type="EMBL" id="ROV93093.1"/>
    </source>
</evidence>
<feature type="region of interest" description="Disordered" evidence="1">
    <location>
        <begin position="1167"/>
        <end position="1186"/>
    </location>
</feature>
<feature type="compositionally biased region" description="Basic and acidic residues" evidence="1">
    <location>
        <begin position="1256"/>
        <end position="1275"/>
    </location>
</feature>
<feature type="compositionally biased region" description="Basic and acidic residues" evidence="1">
    <location>
        <begin position="960"/>
        <end position="981"/>
    </location>
</feature>
<name>A0A423VQ93_CYTCH</name>
<feature type="compositionally biased region" description="Basic and acidic residues" evidence="1">
    <location>
        <begin position="56"/>
        <end position="77"/>
    </location>
</feature>
<dbReference type="GO" id="GO:0000964">
    <property type="term" value="P:mitochondrial RNA 5'-end processing"/>
    <property type="evidence" value="ECO:0007669"/>
    <property type="project" value="TreeGrafter"/>
</dbReference>
<evidence type="ECO:0000256" key="1">
    <source>
        <dbReference type="SAM" id="MobiDB-lite"/>
    </source>
</evidence>
<dbReference type="PANTHER" id="PTHR31014">
    <property type="entry name" value="MITOCHONDRIAL TRANSLATION SYSTEM COMPONENT PET127-RELATED"/>
    <property type="match status" value="1"/>
</dbReference>
<accession>A0A423VQ93</accession>
<feature type="compositionally biased region" description="Low complexity" evidence="1">
    <location>
        <begin position="277"/>
        <end position="288"/>
    </location>
</feature>
<evidence type="ECO:0000313" key="3">
    <source>
        <dbReference type="Proteomes" id="UP000284375"/>
    </source>
</evidence>
<feature type="region of interest" description="Disordered" evidence="1">
    <location>
        <begin position="241"/>
        <end position="319"/>
    </location>
</feature>
<feature type="region of interest" description="Disordered" evidence="1">
    <location>
        <begin position="844"/>
        <end position="981"/>
    </location>
</feature>
<feature type="region of interest" description="Disordered" evidence="1">
    <location>
        <begin position="731"/>
        <end position="782"/>
    </location>
</feature>
<dbReference type="EMBL" id="LJZO01000034">
    <property type="protein sequence ID" value="ROV93093.1"/>
    <property type="molecule type" value="Genomic_DNA"/>
</dbReference>
<dbReference type="OrthoDB" id="10249045at2759"/>
<feature type="compositionally biased region" description="Basic and acidic residues" evidence="1">
    <location>
        <begin position="246"/>
        <end position="258"/>
    </location>
</feature>
<feature type="region of interest" description="Disordered" evidence="1">
    <location>
        <begin position="1021"/>
        <end position="1059"/>
    </location>
</feature>
<proteinExistence type="predicted"/>
<feature type="region of interest" description="Disordered" evidence="1">
    <location>
        <begin position="1222"/>
        <end position="1275"/>
    </location>
</feature>
<feature type="compositionally biased region" description="Low complexity" evidence="1">
    <location>
        <begin position="297"/>
        <end position="308"/>
    </location>
</feature>
<dbReference type="Proteomes" id="UP000284375">
    <property type="component" value="Unassembled WGS sequence"/>
</dbReference>
<feature type="compositionally biased region" description="Basic and acidic residues" evidence="1">
    <location>
        <begin position="901"/>
        <end position="927"/>
    </location>
</feature>
<dbReference type="STRING" id="252740.A0A423VQ93"/>
<sequence length="1275" mass="140761">MIPLRLRSSRSIRPQLVCSSCCAHVAQSAGVRGPATVTARTYATRRKRKQAGAAAVKEETPAEKEDTSLETQSEKPSKRAGTTTKKPEPKAQPQTPGEPKNSQPAPGTEASSSKPTKSAGRTKKTTPSPRNEKASNKAAPAVKPAPKPAPTVASPPTGDEAVRLWKETLDILKSLQMATPATEEPADAGAAKPKGGQKGDGMDKRSLKAQFAPMPGAPSKATQRQAKLLEGTLDVLKSVLTIQADQRAKSDKTKKATEDPNSQKGSAKKSKEPKEQSASTSTPTAAPARRAKPTPAPSATPATPAPSANKGKVKNVGWDPKKSRNIQILNTKKLALEAVDAPTAPVPRIAYDLDRVLFNEGVYVLQDPRSKVFNFDPYLSTIMPVDEFDFDALKQYVTSSKDELLIGIAKKHKKMFTGSTSSMTSTLAHFHYLLSSWRPINPERMSKGFVPDSENFGATLRAPAATFLHYKDGTYAIDADKEYDSETILSMLGKSMEKLLTVSKDEFEKYRRRNSHQLTEEERNAEESYHYTTFRDFMMRSQLDAYDPRLPGSGVFDLKTRAVVSIRMDATNHQKGQGYEIRQQKGQWESFEREYYDMIRLAFLKYSLQVRMGRMDGIFVAYHNTQRIFGFQYVPLEEMDLSIHGTTDLTIGSREFMASLQLWEEMLKKAAEMFPEQSLRVHVETRPSASVPFMYFFAEPVTDDEIKAIQEGKKEEIAKFHEKVLGIKPKPEAEADAAAEAEGESVVEESDAVENDVVAKEEDVEEEKDTADGVEAVGEEDSEDVWEDMMEAVEETMENDVQGITAIREAIEEALEESGLLHAASTEEAQGYVEALLKSIVDVDTKQSKTESEDEKVAESPSSEIKPSQEEGEVTAVTEDGQAQASSKSPFGFLSSWFGGKSKETNITPKEESAAEAEDRNESKSRQEQPSASSNNEQDQTLSGSLKQASAKIADAVVEGAEKSTKAVKEAVDGKPDDSLKDLIVKLTSRVGLSGSDASKSTEELSEDQAKLRKFESILLEMIPKPDESSSKPAEDPADPGADEVSEAPSTDDKKKRKPVLGLILTIRNNVNGKHVQRPEDLSPRDMWNVEYTMEDIPEDKAQDLYESLKKRRHRAFYKEPGKDFWAFAFNGMLKHYTREGRAFRTKETRASEGKPTYMVGQEGPLSPDHIGAQPPPSSPQDTIKVRGGVPVESIGTQLARLKAEDIFYDLKVQERLHEEALAKRPKNAVPPEDSIAKMEGDIMNGEEAGPATFKQWREANIKEKKEEEEDKKDS</sequence>
<keyword evidence="3" id="KW-1185">Reference proteome</keyword>
<feature type="compositionally biased region" description="Acidic residues" evidence="1">
    <location>
        <begin position="734"/>
        <end position="754"/>
    </location>
</feature>
<feature type="compositionally biased region" description="Basic and acidic residues" evidence="1">
    <location>
        <begin position="160"/>
        <end position="170"/>
    </location>
</feature>
<dbReference type="AlphaFoldDB" id="A0A423VQ93"/>
<feature type="compositionally biased region" description="Polar residues" evidence="1">
    <location>
        <begin position="928"/>
        <end position="948"/>
    </location>
</feature>
<dbReference type="InterPro" id="IPR013943">
    <property type="entry name" value="Pet127"/>
</dbReference>
<dbReference type="PANTHER" id="PTHR31014:SF0">
    <property type="entry name" value="MITOCHONDRIAL TRANSLATION SYSTEM COMPONENT PET127-RELATED"/>
    <property type="match status" value="1"/>
</dbReference>
<gene>
    <name evidence="2" type="ORF">VSDG_07402</name>
</gene>
<reference evidence="2 3" key="1">
    <citation type="submission" date="2015-09" db="EMBL/GenBank/DDBJ databases">
        <title>Host preference determinants of Valsa canker pathogens revealed by comparative genomics.</title>
        <authorList>
            <person name="Yin Z."/>
            <person name="Huang L."/>
        </authorList>
    </citation>
    <scope>NUCLEOTIDE SEQUENCE [LARGE SCALE GENOMIC DNA]</scope>
    <source>
        <strain evidence="2 3">YSFL</strain>
    </source>
</reference>
<protein>
    <submittedName>
        <fullName evidence="2">Uncharacterized protein</fullName>
    </submittedName>
</protein>
<organism evidence="2 3">
    <name type="scientific">Cytospora chrysosperma</name>
    <name type="common">Cytospora canker fungus</name>
    <name type="synonym">Sphaeria chrysosperma</name>
    <dbReference type="NCBI Taxonomy" id="252740"/>
    <lineage>
        <taxon>Eukaryota</taxon>
        <taxon>Fungi</taxon>
        <taxon>Dikarya</taxon>
        <taxon>Ascomycota</taxon>
        <taxon>Pezizomycotina</taxon>
        <taxon>Sordariomycetes</taxon>
        <taxon>Sordariomycetidae</taxon>
        <taxon>Diaporthales</taxon>
        <taxon>Cytosporaceae</taxon>
        <taxon>Cytospora</taxon>
    </lineage>
</organism>
<dbReference type="Pfam" id="PF08634">
    <property type="entry name" value="Pet127"/>
    <property type="match status" value="1"/>
</dbReference>
<feature type="compositionally biased region" description="Acidic residues" evidence="1">
    <location>
        <begin position="1036"/>
        <end position="1046"/>
    </location>
</feature>
<feature type="compositionally biased region" description="Basic and acidic residues" evidence="1">
    <location>
        <begin position="844"/>
        <end position="858"/>
    </location>
</feature>
<feature type="region of interest" description="Disordered" evidence="1">
    <location>
        <begin position="42"/>
        <end position="225"/>
    </location>
</feature>